<organism evidence="16">
    <name type="scientific">Kwoniella pini CBS 10737</name>
    <dbReference type="NCBI Taxonomy" id="1296096"/>
    <lineage>
        <taxon>Eukaryota</taxon>
        <taxon>Fungi</taxon>
        <taxon>Dikarya</taxon>
        <taxon>Basidiomycota</taxon>
        <taxon>Agaricomycotina</taxon>
        <taxon>Tremellomycetes</taxon>
        <taxon>Tremellales</taxon>
        <taxon>Cryptococcaceae</taxon>
        <taxon>Kwoniella</taxon>
    </lineage>
</organism>
<name>A0A1B9HZE5_9TREE</name>
<evidence type="ECO:0000256" key="13">
    <source>
        <dbReference type="SAM" id="MobiDB-lite"/>
    </source>
</evidence>
<feature type="compositionally biased region" description="Polar residues" evidence="13">
    <location>
        <begin position="235"/>
        <end position="244"/>
    </location>
</feature>
<evidence type="ECO:0000256" key="12">
    <source>
        <dbReference type="PROSITE-ProRule" id="PRU10141"/>
    </source>
</evidence>
<evidence type="ECO:0000259" key="14">
    <source>
        <dbReference type="PROSITE" id="PS50011"/>
    </source>
</evidence>
<evidence type="ECO:0000256" key="9">
    <source>
        <dbReference type="ARBA" id="ARBA00022840"/>
    </source>
</evidence>
<feature type="region of interest" description="Disordered" evidence="13">
    <location>
        <begin position="1"/>
        <end position="244"/>
    </location>
</feature>
<dbReference type="InterPro" id="IPR008271">
    <property type="entry name" value="Ser/Thr_kinase_AS"/>
</dbReference>
<dbReference type="Gene3D" id="1.10.510.10">
    <property type="entry name" value="Transferase(Phosphotransferase) domain 1"/>
    <property type="match status" value="1"/>
</dbReference>
<dbReference type="PANTHER" id="PTHR45832:SF22">
    <property type="entry name" value="SERINE_THREONINE-PROTEIN KINASE SAMKA-RELATED"/>
    <property type="match status" value="1"/>
</dbReference>
<feature type="compositionally biased region" description="Polar residues" evidence="13">
    <location>
        <begin position="469"/>
        <end position="486"/>
    </location>
</feature>
<keyword evidence="8 16" id="KW-0418">Kinase</keyword>
<comment type="catalytic activity">
    <reaction evidence="10">
        <text>L-threonyl-[protein] + ATP = O-phospho-L-threonyl-[protein] + ADP + H(+)</text>
        <dbReference type="Rhea" id="RHEA:46608"/>
        <dbReference type="Rhea" id="RHEA-COMP:11060"/>
        <dbReference type="Rhea" id="RHEA-COMP:11605"/>
        <dbReference type="ChEBI" id="CHEBI:15378"/>
        <dbReference type="ChEBI" id="CHEBI:30013"/>
        <dbReference type="ChEBI" id="CHEBI:30616"/>
        <dbReference type="ChEBI" id="CHEBI:61977"/>
        <dbReference type="ChEBI" id="CHEBI:456216"/>
        <dbReference type="EC" id="2.7.11.1"/>
    </reaction>
</comment>
<dbReference type="SUPFAM" id="SSF56112">
    <property type="entry name" value="Protein kinase-like (PK-like)"/>
    <property type="match status" value="1"/>
</dbReference>
<accession>A0A1B9HZE5</accession>
<evidence type="ECO:0000256" key="4">
    <source>
        <dbReference type="ARBA" id="ARBA00022490"/>
    </source>
</evidence>
<dbReference type="InterPro" id="IPR051931">
    <property type="entry name" value="PAK3-like"/>
</dbReference>
<dbReference type="PROSITE" id="PS00107">
    <property type="entry name" value="PROTEIN_KINASE_ATP"/>
    <property type="match status" value="1"/>
</dbReference>
<dbReference type="InterPro" id="IPR011009">
    <property type="entry name" value="Kinase-like_dom_sf"/>
</dbReference>
<dbReference type="GO" id="GO:0005737">
    <property type="term" value="C:cytoplasm"/>
    <property type="evidence" value="ECO:0007669"/>
    <property type="project" value="UniProtKB-SubCell"/>
</dbReference>
<evidence type="ECO:0000313" key="18">
    <source>
        <dbReference type="Proteomes" id="UP000094020"/>
    </source>
</evidence>
<dbReference type="EMBL" id="KI894013">
    <property type="protein sequence ID" value="OCF48630.1"/>
    <property type="molecule type" value="Genomic_DNA"/>
</dbReference>
<reference evidence="17" key="2">
    <citation type="submission" date="2013-07" db="EMBL/GenBank/DDBJ databases">
        <authorList>
            <consortium name="The Broad Institute Genome Sequencing Platform"/>
            <person name="Cuomo C."/>
            <person name="Litvintseva A."/>
            <person name="Chen Y."/>
            <person name="Heitman J."/>
            <person name="Sun S."/>
            <person name="Springer D."/>
            <person name="Dromer F."/>
            <person name="Young S.K."/>
            <person name="Zeng Q."/>
            <person name="Gargeya S."/>
            <person name="Fitzgerald M."/>
            <person name="Abouelleil A."/>
            <person name="Alvarado L."/>
            <person name="Berlin A.M."/>
            <person name="Chapman S.B."/>
            <person name="Dewar J."/>
            <person name="Goldberg J."/>
            <person name="Griggs A."/>
            <person name="Gujja S."/>
            <person name="Hansen M."/>
            <person name="Howarth C."/>
            <person name="Imamovic A."/>
            <person name="Larimer J."/>
            <person name="McCowan C."/>
            <person name="Murphy C."/>
            <person name="Pearson M."/>
            <person name="Priest M."/>
            <person name="Roberts A."/>
            <person name="Saif S."/>
            <person name="Shea T."/>
            <person name="Sykes S."/>
            <person name="Wortman J."/>
            <person name="Nusbaum C."/>
            <person name="Birren B."/>
        </authorList>
    </citation>
    <scope>NUCLEOTIDE SEQUENCE</scope>
    <source>
        <strain evidence="17">CBS 10737</strain>
    </source>
</reference>
<feature type="compositionally biased region" description="Low complexity" evidence="13">
    <location>
        <begin position="40"/>
        <end position="49"/>
    </location>
</feature>
<dbReference type="Gene3D" id="3.90.810.10">
    <property type="entry name" value="CRIB domain"/>
    <property type="match status" value="1"/>
</dbReference>
<dbReference type="Pfam" id="PF00786">
    <property type="entry name" value="PBD"/>
    <property type="match status" value="1"/>
</dbReference>
<dbReference type="InterPro" id="IPR000095">
    <property type="entry name" value="CRIB_dom"/>
</dbReference>
<comment type="subcellular location">
    <subcellularLocation>
        <location evidence="1">Cytoplasm</location>
    </subcellularLocation>
</comment>
<dbReference type="FunFam" id="1.10.510.10:FF:000011">
    <property type="entry name" value="Non-specific serine/threonine protein kinase"/>
    <property type="match status" value="1"/>
</dbReference>
<dbReference type="PANTHER" id="PTHR45832">
    <property type="entry name" value="SERINE/THREONINE-PROTEIN KINASE SAMKA-RELATED-RELATED"/>
    <property type="match status" value="1"/>
</dbReference>
<evidence type="ECO:0000256" key="8">
    <source>
        <dbReference type="ARBA" id="ARBA00022777"/>
    </source>
</evidence>
<evidence type="ECO:0000256" key="3">
    <source>
        <dbReference type="ARBA" id="ARBA00012513"/>
    </source>
</evidence>
<evidence type="ECO:0000256" key="6">
    <source>
        <dbReference type="ARBA" id="ARBA00022679"/>
    </source>
</evidence>
<keyword evidence="4" id="KW-0963">Cytoplasm</keyword>
<gene>
    <name evidence="16" type="ORF">I206_05410</name>
    <name evidence="17" type="ORF">I206_107047</name>
</gene>
<dbReference type="InterPro" id="IPR000719">
    <property type="entry name" value="Prot_kinase_dom"/>
</dbReference>
<dbReference type="Proteomes" id="UP000094020">
    <property type="component" value="Chromosome 10"/>
</dbReference>
<dbReference type="PROSITE" id="PS00108">
    <property type="entry name" value="PROTEIN_KINASE_ST"/>
    <property type="match status" value="1"/>
</dbReference>
<keyword evidence="6" id="KW-0808">Transferase</keyword>
<evidence type="ECO:0000256" key="10">
    <source>
        <dbReference type="ARBA" id="ARBA00047899"/>
    </source>
</evidence>
<dbReference type="SMART" id="SM00285">
    <property type="entry name" value="PBD"/>
    <property type="match status" value="1"/>
</dbReference>
<comment type="similarity">
    <text evidence="2">Belongs to the protein kinase superfamily. STE Ser/Thr protein kinase family. STE20 subfamily.</text>
</comment>
<dbReference type="RefSeq" id="XP_019009849.1">
    <property type="nucleotide sequence ID" value="XM_019157131.1"/>
</dbReference>
<evidence type="ECO:0000259" key="15">
    <source>
        <dbReference type="PROSITE" id="PS50108"/>
    </source>
</evidence>
<dbReference type="InterPro" id="IPR033923">
    <property type="entry name" value="PAK_BD"/>
</dbReference>
<feature type="region of interest" description="Disordered" evidence="13">
    <location>
        <begin position="265"/>
        <end position="294"/>
    </location>
</feature>
<feature type="compositionally biased region" description="Low complexity" evidence="13">
    <location>
        <begin position="108"/>
        <end position="142"/>
    </location>
</feature>
<evidence type="ECO:0000256" key="5">
    <source>
        <dbReference type="ARBA" id="ARBA00022527"/>
    </source>
</evidence>
<feature type="domain" description="Protein kinase" evidence="14">
    <location>
        <begin position="589"/>
        <end position="840"/>
    </location>
</feature>
<feature type="binding site" evidence="12">
    <location>
        <position position="617"/>
    </location>
    <ligand>
        <name>ATP</name>
        <dbReference type="ChEBI" id="CHEBI:30616"/>
    </ligand>
</feature>
<dbReference type="Gene3D" id="3.30.200.20">
    <property type="entry name" value="Phosphorylase Kinase, domain 1"/>
    <property type="match status" value="1"/>
</dbReference>
<protein>
    <recommendedName>
        <fullName evidence="3">non-specific serine/threonine protein kinase</fullName>
        <ecNumber evidence="3">2.7.11.1</ecNumber>
    </recommendedName>
</protein>
<dbReference type="CDD" id="cd06614">
    <property type="entry name" value="STKc_PAK"/>
    <property type="match status" value="1"/>
</dbReference>
<dbReference type="SMART" id="SM00220">
    <property type="entry name" value="S_TKc"/>
    <property type="match status" value="1"/>
</dbReference>
<feature type="domain" description="CRIB" evidence="15">
    <location>
        <begin position="313"/>
        <end position="326"/>
    </location>
</feature>
<feature type="compositionally biased region" description="Pro residues" evidence="13">
    <location>
        <begin position="445"/>
        <end position="454"/>
    </location>
</feature>
<sequence length="859" mass="93272">MTPNSDSHQPPVSRTVEYHRPSRNSAHYSAGTDVSLGMVSASASSNTSSPRIPQNQQPPNGIVQGAGIGAPSAYRSPVISTPMGFDSPTSLQPSRAAPLPPATRRESQNYPNQSSSSSARPSFSQQGQSRSSNNSPNPNRYSAGASYGKNMTMTSNGPGAGSGSDILPPPRPTRAGTLPLGEHPGASSNGWDPMSPTISRSPNPNSMNSSSTNNNPSFLPVQQQQPPPLPHQPISAPSNPYSTQTLEKSFEDAKIGLGVGVPLQVGEPKEKDLPKEPGTIGRNRSGTGKSSKDKKSVFGFMSDLLTTSKPPVISTPYDPIHLTHVGFDYNTGQYTGMPQEWQKILDENGITRAEQEENPNEVLAVVQYFKNRDAQQESQEDEVWQKMRNAGPAQTPDSPSLPPKDVSMSREGSSEGPARVDQFANPRAAPAPPAKAGPPRMQAERPPPAPPGRLPPSELTKPVRLAPGQSPSGTSPLDRSFSQRTPPTHPPQRKVLDRANTTRAPTSKPTSAGAVPMGKSHSQQGQRVKPDQGPSSSKAGLARNQTQGGTSRQQQGEATPRRRDKQKENEEVIRQLQAICTPGDPNQVYKNLVKIGQGASGGVYTCHDRQGYPVAIKQMNLEKQPKQDLIINEILVMRESSHPNIVNFKDSYLWRGDLWVIMEYMEGGSLTDVVTAHCMSEAQIAAVSKEVCEGLRHLHSKGVIHRDIKSDNILLSINGDVKLTDFGFCARIADPLHAKRTTMVGTPYWMAPEVVKRNEYGPKVDIWSLGILAIEMLEGEPPYLNENPVRALYLIATNGTPKVKDFDRLSTNFKDYLERSLTVNADIRPNADKLLKHEFFKHCAPLISLSNMIRSARKG</sequence>
<keyword evidence="7 12" id="KW-0547">Nucleotide-binding</keyword>
<proteinExistence type="inferred from homology"/>
<feature type="compositionally biased region" description="Polar residues" evidence="13">
    <location>
        <begin position="50"/>
        <end position="59"/>
    </location>
</feature>
<dbReference type="GeneID" id="30173779"/>
<evidence type="ECO:0000313" key="17">
    <source>
        <dbReference type="EMBL" id="WWC73082.1"/>
    </source>
</evidence>
<keyword evidence="18" id="KW-1185">Reference proteome</keyword>
<reference evidence="16" key="1">
    <citation type="submission" date="2013-07" db="EMBL/GenBank/DDBJ databases">
        <title>The Genome Sequence of Cryptococcus pinus CBS10737.</title>
        <authorList>
            <consortium name="The Broad Institute Genome Sequencing Platform"/>
            <person name="Cuomo C."/>
            <person name="Litvintseva A."/>
            <person name="Chen Y."/>
            <person name="Heitman J."/>
            <person name="Sun S."/>
            <person name="Springer D."/>
            <person name="Dromer F."/>
            <person name="Young S.K."/>
            <person name="Zeng Q."/>
            <person name="Gargeya S."/>
            <person name="Fitzgerald M."/>
            <person name="Abouelleil A."/>
            <person name="Alvarado L."/>
            <person name="Berlin A.M."/>
            <person name="Chapman S.B."/>
            <person name="Dewar J."/>
            <person name="Goldberg J."/>
            <person name="Griggs A."/>
            <person name="Gujja S."/>
            <person name="Hansen M."/>
            <person name="Howarth C."/>
            <person name="Imamovic A."/>
            <person name="Larimer J."/>
            <person name="McCowan C."/>
            <person name="Murphy C."/>
            <person name="Pearson M."/>
            <person name="Priest M."/>
            <person name="Roberts A."/>
            <person name="Saif S."/>
            <person name="Shea T."/>
            <person name="Sykes S."/>
            <person name="Wortman J."/>
            <person name="Nusbaum C."/>
            <person name="Birren B."/>
        </authorList>
    </citation>
    <scope>NUCLEOTIDE SEQUENCE [LARGE SCALE GENOMIC DNA]</scope>
    <source>
        <strain evidence="16">CBS 10737</strain>
    </source>
</reference>
<evidence type="ECO:0000256" key="7">
    <source>
        <dbReference type="ARBA" id="ARBA00022741"/>
    </source>
</evidence>
<feature type="compositionally biased region" description="Low complexity" evidence="13">
    <location>
        <begin position="545"/>
        <end position="556"/>
    </location>
</feature>
<dbReference type="GO" id="GO:0004674">
    <property type="term" value="F:protein serine/threonine kinase activity"/>
    <property type="evidence" value="ECO:0007669"/>
    <property type="project" value="UniProtKB-KW"/>
</dbReference>
<reference evidence="16" key="3">
    <citation type="submission" date="2016-07" db="EMBL/GenBank/DDBJ databases">
        <title>Evolution of pathogenesis and genome organization in the Tremellales.</title>
        <authorList>
            <person name="Cuomo C."/>
            <person name="Litvintseva A."/>
            <person name="Heitman J."/>
            <person name="Chen Y."/>
            <person name="Sun S."/>
            <person name="Springer D."/>
            <person name="Dromer F."/>
            <person name="Young S."/>
            <person name="Zeng Q."/>
            <person name="Chapman S."/>
            <person name="Gujja S."/>
            <person name="Saif S."/>
            <person name="Birren B."/>
        </authorList>
    </citation>
    <scope>NUCLEOTIDE SEQUENCE</scope>
    <source>
        <strain evidence="16">CBS 10737</strain>
    </source>
</reference>
<dbReference type="AlphaFoldDB" id="A0A1B9HZE5"/>
<evidence type="ECO:0000256" key="11">
    <source>
        <dbReference type="ARBA" id="ARBA00048679"/>
    </source>
</evidence>
<feature type="compositionally biased region" description="Polar residues" evidence="13">
    <location>
        <begin position="499"/>
        <end position="510"/>
    </location>
</feature>
<comment type="catalytic activity">
    <reaction evidence="11">
        <text>L-seryl-[protein] + ATP = O-phospho-L-seryl-[protein] + ADP + H(+)</text>
        <dbReference type="Rhea" id="RHEA:17989"/>
        <dbReference type="Rhea" id="RHEA-COMP:9863"/>
        <dbReference type="Rhea" id="RHEA-COMP:11604"/>
        <dbReference type="ChEBI" id="CHEBI:15378"/>
        <dbReference type="ChEBI" id="CHEBI:29999"/>
        <dbReference type="ChEBI" id="CHEBI:30616"/>
        <dbReference type="ChEBI" id="CHEBI:83421"/>
        <dbReference type="ChEBI" id="CHEBI:456216"/>
        <dbReference type="EC" id="2.7.11.1"/>
    </reaction>
</comment>
<keyword evidence="5" id="KW-0723">Serine/threonine-protein kinase</keyword>
<keyword evidence="9 12" id="KW-0067">ATP-binding</keyword>
<dbReference type="InterPro" id="IPR036936">
    <property type="entry name" value="CRIB_dom_sf"/>
</dbReference>
<feature type="compositionally biased region" description="Low complexity" evidence="13">
    <location>
        <begin position="201"/>
        <end position="224"/>
    </location>
</feature>
<dbReference type="EMBL" id="CP144528">
    <property type="protein sequence ID" value="WWC73082.1"/>
    <property type="molecule type" value="Genomic_DNA"/>
</dbReference>
<dbReference type="KEGG" id="kpin:30173779"/>
<dbReference type="CDD" id="cd01093">
    <property type="entry name" value="CRIB_PAK_like"/>
    <property type="match status" value="1"/>
</dbReference>
<feature type="compositionally biased region" description="Polar residues" evidence="13">
    <location>
        <begin position="1"/>
        <end position="12"/>
    </location>
</feature>
<reference evidence="17" key="4">
    <citation type="submission" date="2024-02" db="EMBL/GenBank/DDBJ databases">
        <title>Comparative genomics of Cryptococcus and Kwoniella reveals pathogenesis evolution and contrasting modes of karyotype evolution via chromosome fusion or intercentromeric recombination.</title>
        <authorList>
            <person name="Coelho M.A."/>
            <person name="David-Palma M."/>
            <person name="Shea T."/>
            <person name="Bowers K."/>
            <person name="McGinley-Smith S."/>
            <person name="Mohammad A.W."/>
            <person name="Gnirke A."/>
            <person name="Yurkov A.M."/>
            <person name="Nowrousian M."/>
            <person name="Sun S."/>
            <person name="Cuomo C.A."/>
            <person name="Heitman J."/>
        </authorList>
    </citation>
    <scope>NUCLEOTIDE SEQUENCE</scope>
    <source>
        <strain evidence="17">CBS 10737</strain>
    </source>
</reference>
<dbReference type="InterPro" id="IPR017441">
    <property type="entry name" value="Protein_kinase_ATP_BS"/>
</dbReference>
<feature type="compositionally biased region" description="Polar residues" evidence="13">
    <location>
        <begin position="186"/>
        <end position="200"/>
    </location>
</feature>
<dbReference type="FunFam" id="3.30.200.20:FF:000385">
    <property type="entry name" value="Non-specific serine/threonine protein kinase"/>
    <property type="match status" value="1"/>
</dbReference>
<dbReference type="PROSITE" id="PS50108">
    <property type="entry name" value="CRIB"/>
    <property type="match status" value="1"/>
</dbReference>
<evidence type="ECO:0000256" key="2">
    <source>
        <dbReference type="ARBA" id="ARBA00008874"/>
    </source>
</evidence>
<evidence type="ECO:0000256" key="1">
    <source>
        <dbReference type="ARBA" id="ARBA00004496"/>
    </source>
</evidence>
<feature type="compositionally biased region" description="Basic and acidic residues" evidence="13">
    <location>
        <begin position="559"/>
        <end position="570"/>
    </location>
</feature>
<dbReference type="GO" id="GO:0030447">
    <property type="term" value="P:filamentous growth"/>
    <property type="evidence" value="ECO:0007669"/>
    <property type="project" value="UniProtKB-ARBA"/>
</dbReference>
<dbReference type="OrthoDB" id="248923at2759"/>
<dbReference type="Pfam" id="PF00069">
    <property type="entry name" value="Pkinase"/>
    <property type="match status" value="1"/>
</dbReference>
<evidence type="ECO:0000313" key="16">
    <source>
        <dbReference type="EMBL" id="OCF48630.1"/>
    </source>
</evidence>
<dbReference type="EC" id="2.7.11.1" evidence="3"/>
<dbReference type="PROSITE" id="PS50011">
    <property type="entry name" value="PROTEIN_KINASE_DOM"/>
    <property type="match status" value="1"/>
</dbReference>
<feature type="region of interest" description="Disordered" evidence="13">
    <location>
        <begin position="373"/>
        <end position="570"/>
    </location>
</feature>
<dbReference type="GO" id="GO:0005524">
    <property type="term" value="F:ATP binding"/>
    <property type="evidence" value="ECO:0007669"/>
    <property type="project" value="UniProtKB-UniRule"/>
</dbReference>
<dbReference type="STRING" id="1296096.A0A1B9HZE5"/>